<dbReference type="EMBL" id="AZFY01000073">
    <property type="protein sequence ID" value="KRM08743.1"/>
    <property type="molecule type" value="Genomic_DNA"/>
</dbReference>
<dbReference type="CDD" id="cd00090">
    <property type="entry name" value="HTH_ARSR"/>
    <property type="match status" value="1"/>
</dbReference>
<reference evidence="6 8" key="2">
    <citation type="journal article" date="2015" name="Genome Announc.">
        <title>Expanding the biotechnology potential of lactobacilli through comparative genomics of 213 strains and associated genera.</title>
        <authorList>
            <person name="Sun Z."/>
            <person name="Harris H.M."/>
            <person name="McCann A."/>
            <person name="Guo C."/>
            <person name="Argimon S."/>
            <person name="Zhang W."/>
            <person name="Yang X."/>
            <person name="Jeffery I.B."/>
            <person name="Cooney J.C."/>
            <person name="Kagawa T.F."/>
            <person name="Liu W."/>
            <person name="Song Y."/>
            <person name="Salvetti E."/>
            <person name="Wrobel A."/>
            <person name="Rasinkangas P."/>
            <person name="Parkhill J."/>
            <person name="Rea M.C."/>
            <person name="O'Sullivan O."/>
            <person name="Ritari J."/>
            <person name="Douillard F.P."/>
            <person name="Paul Ross R."/>
            <person name="Yang R."/>
            <person name="Briner A.E."/>
            <person name="Felis G.E."/>
            <person name="de Vos W.M."/>
            <person name="Barrangou R."/>
            <person name="Klaenhammer T.R."/>
            <person name="Caufield P.W."/>
            <person name="Cui Y."/>
            <person name="Zhang H."/>
            <person name="O'Toole P.W."/>
        </authorList>
    </citation>
    <scope>NUCLEOTIDE SEQUENCE [LARGE SCALE GENOMIC DNA]</scope>
    <source>
        <strain evidence="6 8">DSM 18382</strain>
    </source>
</reference>
<dbReference type="GO" id="GO:0043565">
    <property type="term" value="F:sequence-specific DNA binding"/>
    <property type="evidence" value="ECO:0007669"/>
    <property type="project" value="InterPro"/>
</dbReference>
<evidence type="ECO:0000256" key="2">
    <source>
        <dbReference type="ARBA" id="ARBA00023125"/>
    </source>
</evidence>
<dbReference type="Pfam" id="PF13412">
    <property type="entry name" value="HTH_24"/>
    <property type="match status" value="1"/>
</dbReference>
<dbReference type="SUPFAM" id="SSF46785">
    <property type="entry name" value="Winged helix' DNA-binding domain"/>
    <property type="match status" value="1"/>
</dbReference>
<dbReference type="Gene3D" id="1.10.10.10">
    <property type="entry name" value="Winged helix-like DNA-binding domain superfamily/Winged helix DNA-binding domain"/>
    <property type="match status" value="1"/>
</dbReference>
<keyword evidence="2" id="KW-0238">DNA-binding</keyword>
<dbReference type="PRINTS" id="PR00033">
    <property type="entry name" value="HTHASNC"/>
</dbReference>
<evidence type="ECO:0000256" key="3">
    <source>
        <dbReference type="ARBA" id="ARBA00023163"/>
    </source>
</evidence>
<sequence length="147" mass="16685">MIDPNDEKILNLIQSDGRLSVKRIAQALSLSGPAVSQRLTNLKNKGIIRGYRAEIDLNKLDLSVRAFVQVDVSPNQKNQFYSFIKHIPNILECNVVTGAYAMLLKVAYQVPEELDDLVNKLQRFGKTNTMMVFSTPVRPRGFFFEIQ</sequence>
<dbReference type="PANTHER" id="PTHR30154">
    <property type="entry name" value="LEUCINE-RESPONSIVE REGULATORY PROTEIN"/>
    <property type="match status" value="1"/>
</dbReference>
<dbReference type="OrthoDB" id="34294at2"/>
<dbReference type="SUPFAM" id="SSF54909">
    <property type="entry name" value="Dimeric alpha+beta barrel"/>
    <property type="match status" value="1"/>
</dbReference>
<keyword evidence="8" id="KW-1185">Reference proteome</keyword>
<dbReference type="Gene3D" id="3.30.70.920">
    <property type="match status" value="1"/>
</dbReference>
<dbReference type="InterPro" id="IPR019887">
    <property type="entry name" value="Tscrpt_reg_AsnC/Lrp_C"/>
</dbReference>
<comment type="caution">
    <text evidence="5">The sequence shown here is derived from an EMBL/GenBank/DDBJ whole genome shotgun (WGS) entry which is preliminary data.</text>
</comment>
<dbReference type="eggNOG" id="COG1522">
    <property type="taxonomic scope" value="Bacteria"/>
</dbReference>
<dbReference type="RefSeq" id="WP_035179767.1">
    <property type="nucleotide sequence ID" value="NZ_AZFY01000073.1"/>
</dbReference>
<dbReference type="AlphaFoldDB" id="X0PI72"/>
<dbReference type="InterPro" id="IPR000485">
    <property type="entry name" value="AsnC-type_HTH_dom"/>
</dbReference>
<dbReference type="EMBL" id="BAKI01000017">
    <property type="protein sequence ID" value="GAF36792.1"/>
    <property type="molecule type" value="Genomic_DNA"/>
</dbReference>
<gene>
    <name evidence="6" type="ORF">FD41_GL000060</name>
    <name evidence="5" type="ORF">JCM14108_1779</name>
</gene>
<dbReference type="PATRIC" id="fig|1423743.5.peg.61"/>
<dbReference type="Proteomes" id="UP000019488">
    <property type="component" value="Unassembled WGS sequence"/>
</dbReference>
<keyword evidence="3" id="KW-0804">Transcription</keyword>
<dbReference type="STRING" id="1423743.FD41_GL000060"/>
<dbReference type="InterPro" id="IPR019888">
    <property type="entry name" value="Tscrpt_reg_AsnC-like"/>
</dbReference>
<protein>
    <submittedName>
        <fullName evidence="6">AsnC family transcriptional regulator</fullName>
    </submittedName>
    <submittedName>
        <fullName evidence="5">Transcription regulator, AsnC-type</fullName>
    </submittedName>
</protein>
<dbReference type="GO" id="GO:0005829">
    <property type="term" value="C:cytosol"/>
    <property type="evidence" value="ECO:0007669"/>
    <property type="project" value="TreeGrafter"/>
</dbReference>
<dbReference type="Pfam" id="PF01037">
    <property type="entry name" value="AsnC_trans_reg"/>
    <property type="match status" value="1"/>
</dbReference>
<evidence type="ECO:0000256" key="1">
    <source>
        <dbReference type="ARBA" id="ARBA00023015"/>
    </source>
</evidence>
<dbReference type="GO" id="GO:0043200">
    <property type="term" value="P:response to amino acid"/>
    <property type="evidence" value="ECO:0007669"/>
    <property type="project" value="TreeGrafter"/>
</dbReference>
<feature type="domain" description="HTH asnC-type" evidence="4">
    <location>
        <begin position="2"/>
        <end position="63"/>
    </location>
</feature>
<evidence type="ECO:0000313" key="6">
    <source>
        <dbReference type="EMBL" id="KRM08743.1"/>
    </source>
</evidence>
<evidence type="ECO:0000313" key="5">
    <source>
        <dbReference type="EMBL" id="GAF36792.1"/>
    </source>
</evidence>
<evidence type="ECO:0000313" key="7">
    <source>
        <dbReference type="Proteomes" id="UP000019488"/>
    </source>
</evidence>
<dbReference type="InterPro" id="IPR011008">
    <property type="entry name" value="Dimeric_a/b-barrel"/>
</dbReference>
<accession>X0PI72</accession>
<evidence type="ECO:0000259" key="4">
    <source>
        <dbReference type="PROSITE" id="PS50956"/>
    </source>
</evidence>
<dbReference type="PANTHER" id="PTHR30154:SF53">
    <property type="entry name" value="HTH-TYPE TRANSCRIPTIONAL REGULATOR LRPC"/>
    <property type="match status" value="1"/>
</dbReference>
<dbReference type="InterPro" id="IPR036388">
    <property type="entry name" value="WH-like_DNA-bd_sf"/>
</dbReference>
<dbReference type="InterPro" id="IPR036390">
    <property type="entry name" value="WH_DNA-bd_sf"/>
</dbReference>
<organism evidence="5 7">
    <name type="scientific">Lentilactobacillus farraginis DSM 18382 = JCM 14108</name>
    <dbReference type="NCBI Taxonomy" id="1423743"/>
    <lineage>
        <taxon>Bacteria</taxon>
        <taxon>Bacillati</taxon>
        <taxon>Bacillota</taxon>
        <taxon>Bacilli</taxon>
        <taxon>Lactobacillales</taxon>
        <taxon>Lactobacillaceae</taxon>
        <taxon>Lentilactobacillus</taxon>
    </lineage>
</organism>
<proteinExistence type="predicted"/>
<dbReference type="InterPro" id="IPR011991">
    <property type="entry name" value="ArsR-like_HTH"/>
</dbReference>
<dbReference type="PROSITE" id="PS50956">
    <property type="entry name" value="HTH_ASNC_2"/>
    <property type="match status" value="1"/>
</dbReference>
<dbReference type="SMART" id="SM00344">
    <property type="entry name" value="HTH_ASNC"/>
    <property type="match status" value="1"/>
</dbReference>
<reference evidence="5" key="1">
    <citation type="journal article" date="2014" name="Genome Announc.">
        <title>Draft Genome Sequences of Two Lactobacillus Strains, L. farraginis JCM 14108T and L. composti JCM 14202T, Isolated from Compost of Distilled Shochu Residue.</title>
        <authorList>
            <person name="Yuki M."/>
            <person name="Oshima K."/>
            <person name="Suda W."/>
            <person name="Kitahara M."/>
            <person name="Kitamura K."/>
            <person name="Iida T."/>
            <person name="Hattori M."/>
            <person name="Ohkuma M."/>
        </authorList>
    </citation>
    <scope>NUCLEOTIDE SEQUENCE [LARGE SCALE GENOMIC DNA]</scope>
    <source>
        <strain evidence="5">JCM 14108</strain>
    </source>
</reference>
<dbReference type="Proteomes" id="UP000051966">
    <property type="component" value="Unassembled WGS sequence"/>
</dbReference>
<name>X0PI72_9LACO</name>
<keyword evidence="1" id="KW-0805">Transcription regulation</keyword>
<evidence type="ECO:0000313" key="8">
    <source>
        <dbReference type="Proteomes" id="UP000051966"/>
    </source>
</evidence>